<dbReference type="InterPro" id="IPR022642">
    <property type="entry name" value="CheR_C"/>
</dbReference>
<dbReference type="PROSITE" id="PS50123">
    <property type="entry name" value="CHER"/>
    <property type="match status" value="1"/>
</dbReference>
<feature type="binding site" evidence="6">
    <location>
        <begin position="234"/>
        <end position="235"/>
    </location>
    <ligand>
        <name>S-adenosyl-L-methionine</name>
        <dbReference type="ChEBI" id="CHEBI:59789"/>
    </ligand>
</feature>
<dbReference type="Proteomes" id="UP000481421">
    <property type="component" value="Unassembled WGS sequence"/>
</dbReference>
<dbReference type="EC" id="2.1.1.80" evidence="5"/>
<feature type="binding site" evidence="6">
    <location>
        <position position="97"/>
    </location>
    <ligand>
        <name>S-adenosyl-L-methionine</name>
        <dbReference type="ChEBI" id="CHEBI:59789"/>
    </ligand>
</feature>
<dbReference type="InterPro" id="IPR022641">
    <property type="entry name" value="CheR_N"/>
</dbReference>
<dbReference type="InterPro" id="IPR050903">
    <property type="entry name" value="Bact_Chemotaxis_MeTrfase"/>
</dbReference>
<feature type="binding site" evidence="6">
    <location>
        <position position="91"/>
    </location>
    <ligand>
        <name>S-adenosyl-L-methionine</name>
        <dbReference type="ChEBI" id="CHEBI:59789"/>
    </ligand>
</feature>
<accession>A0A6B3RI54</accession>
<dbReference type="Gene3D" id="1.10.155.10">
    <property type="entry name" value="Chemotaxis receptor methyltransferase CheR, N-terminal domain"/>
    <property type="match status" value="1"/>
</dbReference>
<dbReference type="GO" id="GO:0008983">
    <property type="term" value="F:protein-glutamate O-methyltransferase activity"/>
    <property type="evidence" value="ECO:0007669"/>
    <property type="project" value="UniProtKB-EC"/>
</dbReference>
<dbReference type="InterPro" id="IPR000780">
    <property type="entry name" value="CheR_MeTrfase"/>
</dbReference>
<dbReference type="PIRSF" id="PIRSF000410">
    <property type="entry name" value="CheR"/>
    <property type="match status" value="1"/>
</dbReference>
<comment type="function">
    <text evidence="5">Methylation of the membrane-bound methyl-accepting chemotaxis proteins (MCP) to form gamma-glutamyl methyl ester residues in MCP.</text>
</comment>
<evidence type="ECO:0000259" key="7">
    <source>
        <dbReference type="PROSITE" id="PS50123"/>
    </source>
</evidence>
<comment type="catalytic activity">
    <reaction evidence="1 5">
        <text>L-glutamyl-[protein] + S-adenosyl-L-methionine = [protein]-L-glutamate 5-O-methyl ester + S-adenosyl-L-homocysteine</text>
        <dbReference type="Rhea" id="RHEA:24452"/>
        <dbReference type="Rhea" id="RHEA-COMP:10208"/>
        <dbReference type="Rhea" id="RHEA-COMP:10311"/>
        <dbReference type="ChEBI" id="CHEBI:29973"/>
        <dbReference type="ChEBI" id="CHEBI:57856"/>
        <dbReference type="ChEBI" id="CHEBI:59789"/>
        <dbReference type="ChEBI" id="CHEBI:82795"/>
        <dbReference type="EC" id="2.1.1.80"/>
    </reaction>
</comment>
<dbReference type="InterPro" id="IPR029063">
    <property type="entry name" value="SAM-dependent_MTases_sf"/>
</dbReference>
<evidence type="ECO:0000256" key="1">
    <source>
        <dbReference type="ARBA" id="ARBA00001541"/>
    </source>
</evidence>
<keyword evidence="9" id="KW-1185">Reference proteome</keyword>
<keyword evidence="4 5" id="KW-0949">S-adenosyl-L-methionine</keyword>
<dbReference type="PANTHER" id="PTHR24422:SF19">
    <property type="entry name" value="CHEMOTAXIS PROTEIN METHYLTRANSFERASE"/>
    <property type="match status" value="1"/>
</dbReference>
<dbReference type="Gene3D" id="3.40.50.150">
    <property type="entry name" value="Vaccinia Virus protein VP39"/>
    <property type="match status" value="1"/>
</dbReference>
<evidence type="ECO:0000256" key="2">
    <source>
        <dbReference type="ARBA" id="ARBA00022603"/>
    </source>
</evidence>
<evidence type="ECO:0000313" key="9">
    <source>
        <dbReference type="Proteomes" id="UP000481421"/>
    </source>
</evidence>
<name>A0A6B3RI54_9RHOB</name>
<feature type="binding site" evidence="6">
    <location>
        <position position="161"/>
    </location>
    <ligand>
        <name>S-adenosyl-L-methionine</name>
        <dbReference type="ChEBI" id="CHEBI:59789"/>
    </ligand>
</feature>
<evidence type="ECO:0000313" key="8">
    <source>
        <dbReference type="EMBL" id="NEX45727.1"/>
    </source>
</evidence>
<dbReference type="InterPro" id="IPR026024">
    <property type="entry name" value="Chemotaxis_MeTrfase_CheR"/>
</dbReference>
<evidence type="ECO:0000256" key="6">
    <source>
        <dbReference type="PIRSR" id="PIRSR000410-1"/>
    </source>
</evidence>
<gene>
    <name evidence="8" type="ORF">G3572_05885</name>
</gene>
<protein>
    <recommendedName>
        <fullName evidence="5">Chemotaxis protein methyltransferase</fullName>
        <ecNumber evidence="5">2.1.1.80</ecNumber>
    </recommendedName>
</protein>
<evidence type="ECO:0000256" key="4">
    <source>
        <dbReference type="ARBA" id="ARBA00022691"/>
    </source>
</evidence>
<keyword evidence="2 5" id="KW-0489">Methyltransferase</keyword>
<dbReference type="PRINTS" id="PR00996">
    <property type="entry name" value="CHERMTFRASE"/>
</dbReference>
<feature type="binding site" evidence="6">
    <location>
        <position position="93"/>
    </location>
    <ligand>
        <name>S-adenosyl-L-methionine</name>
        <dbReference type="ChEBI" id="CHEBI:59789"/>
    </ligand>
</feature>
<dbReference type="InterPro" id="IPR036804">
    <property type="entry name" value="CheR_N_sf"/>
</dbReference>
<dbReference type="CDD" id="cd02440">
    <property type="entry name" value="AdoMet_MTases"/>
    <property type="match status" value="1"/>
</dbReference>
<sequence length="289" mass="32155">MQRRRRDMAAPAPAHQPEVPLDDREFSRIAALVHNLAGIVLAEAKRPLVHSRLIKRLRALNLPDFASYVDLLATQGNEAERLELVSAVTTNVTSFFREQHHFEFLGKRALPPLIARAQGGARVRLWSAGCSSGEEPYSMAATLLALCPDAHRHDIRILATDIDRGMIEKARRAVYAPDAAAGLAPEAARRLFGDLKPGGALQILEAITRLVTCNALNLQDNWPMKGPFDVIFCRNVVIYFDKQTQERLWQRFAALLPPGGYLMIGHSERVTGPALGLFTTDGMTTYRRR</sequence>
<dbReference type="AlphaFoldDB" id="A0A6B3RI54"/>
<feature type="domain" description="CheR-type methyltransferase" evidence="7">
    <location>
        <begin position="14"/>
        <end position="289"/>
    </location>
</feature>
<feature type="binding site" evidence="6">
    <location>
        <begin position="217"/>
        <end position="218"/>
    </location>
    <ligand>
        <name>S-adenosyl-L-methionine</name>
        <dbReference type="ChEBI" id="CHEBI:59789"/>
    </ligand>
</feature>
<organism evidence="8 9">
    <name type="scientific">Pseudotabrizicola algicola</name>
    <dbReference type="NCBI Taxonomy" id="2709381"/>
    <lineage>
        <taxon>Bacteria</taxon>
        <taxon>Pseudomonadati</taxon>
        <taxon>Pseudomonadota</taxon>
        <taxon>Alphaproteobacteria</taxon>
        <taxon>Rhodobacterales</taxon>
        <taxon>Paracoccaceae</taxon>
        <taxon>Pseudotabrizicola</taxon>
    </lineage>
</organism>
<feature type="binding site" evidence="6">
    <location>
        <position position="135"/>
    </location>
    <ligand>
        <name>S-adenosyl-L-methionine</name>
        <dbReference type="ChEBI" id="CHEBI:59789"/>
    </ligand>
</feature>
<dbReference type="SUPFAM" id="SSF53335">
    <property type="entry name" value="S-adenosyl-L-methionine-dependent methyltransferases"/>
    <property type="match status" value="1"/>
</dbReference>
<dbReference type="Pfam" id="PF01739">
    <property type="entry name" value="CheR"/>
    <property type="match status" value="1"/>
</dbReference>
<evidence type="ECO:0000256" key="5">
    <source>
        <dbReference type="PIRNR" id="PIRNR000410"/>
    </source>
</evidence>
<dbReference type="SUPFAM" id="SSF47757">
    <property type="entry name" value="Chemotaxis receptor methyltransferase CheR, N-terminal domain"/>
    <property type="match status" value="1"/>
</dbReference>
<dbReference type="SMART" id="SM00138">
    <property type="entry name" value="MeTrc"/>
    <property type="match status" value="1"/>
</dbReference>
<dbReference type="PANTHER" id="PTHR24422">
    <property type="entry name" value="CHEMOTAXIS PROTEIN METHYLTRANSFERASE"/>
    <property type="match status" value="1"/>
</dbReference>
<dbReference type="EMBL" id="JAAIKE010000001">
    <property type="protein sequence ID" value="NEX45727.1"/>
    <property type="molecule type" value="Genomic_DNA"/>
</dbReference>
<reference evidence="8 9" key="1">
    <citation type="submission" date="2020-02" db="EMBL/GenBank/DDBJ databases">
        <title>Rhodobacter algicola sp. nov., isolated from microalga culture.</title>
        <authorList>
            <person name="Park C.-Y."/>
        </authorList>
    </citation>
    <scope>NUCLEOTIDE SEQUENCE [LARGE SCALE GENOMIC DNA]</scope>
    <source>
        <strain evidence="8 9">ETT8</strain>
    </source>
</reference>
<keyword evidence="3 5" id="KW-0808">Transferase</keyword>
<dbReference type="Pfam" id="PF03705">
    <property type="entry name" value="CheR_N"/>
    <property type="match status" value="1"/>
</dbReference>
<proteinExistence type="predicted"/>
<comment type="caution">
    <text evidence="8">The sequence shown here is derived from an EMBL/GenBank/DDBJ whole genome shotgun (WGS) entry which is preliminary data.</text>
</comment>
<dbReference type="GO" id="GO:0032259">
    <property type="term" value="P:methylation"/>
    <property type="evidence" value="ECO:0007669"/>
    <property type="project" value="UniProtKB-KW"/>
</dbReference>
<evidence type="ECO:0000256" key="3">
    <source>
        <dbReference type="ARBA" id="ARBA00022679"/>
    </source>
</evidence>